<evidence type="ECO:0000259" key="7">
    <source>
        <dbReference type="SMART" id="SM00906"/>
    </source>
</evidence>
<keyword evidence="4" id="KW-0804">Transcription</keyword>
<evidence type="ECO:0000256" key="1">
    <source>
        <dbReference type="ARBA" id="ARBA00004123"/>
    </source>
</evidence>
<dbReference type="SMART" id="SM00906">
    <property type="entry name" value="Fungal_trans"/>
    <property type="match status" value="1"/>
</dbReference>
<dbReference type="AlphaFoldDB" id="A0A6A6TAI4"/>
<reference evidence="8" key="1">
    <citation type="journal article" date="2020" name="Stud. Mycol.">
        <title>101 Dothideomycetes genomes: a test case for predicting lifestyles and emergence of pathogens.</title>
        <authorList>
            <person name="Haridas S."/>
            <person name="Albert R."/>
            <person name="Binder M."/>
            <person name="Bloem J."/>
            <person name="Labutti K."/>
            <person name="Salamov A."/>
            <person name="Andreopoulos B."/>
            <person name="Baker S."/>
            <person name="Barry K."/>
            <person name="Bills G."/>
            <person name="Bluhm B."/>
            <person name="Cannon C."/>
            <person name="Castanera R."/>
            <person name="Culley D."/>
            <person name="Daum C."/>
            <person name="Ezra D."/>
            <person name="Gonzalez J."/>
            <person name="Henrissat B."/>
            <person name="Kuo A."/>
            <person name="Liang C."/>
            <person name="Lipzen A."/>
            <person name="Lutzoni F."/>
            <person name="Magnuson J."/>
            <person name="Mondo S."/>
            <person name="Nolan M."/>
            <person name="Ohm R."/>
            <person name="Pangilinan J."/>
            <person name="Park H.-J."/>
            <person name="Ramirez L."/>
            <person name="Alfaro M."/>
            <person name="Sun H."/>
            <person name="Tritt A."/>
            <person name="Yoshinaga Y."/>
            <person name="Zwiers L.-H."/>
            <person name="Turgeon B."/>
            <person name="Goodwin S."/>
            <person name="Spatafora J."/>
            <person name="Crous P."/>
            <person name="Grigoriev I."/>
        </authorList>
    </citation>
    <scope>NUCLEOTIDE SEQUENCE</scope>
    <source>
        <strain evidence="8">CBS 122681</strain>
    </source>
</reference>
<dbReference type="PANTHER" id="PTHR31845">
    <property type="entry name" value="FINGER DOMAIN PROTEIN, PUTATIVE-RELATED"/>
    <property type="match status" value="1"/>
</dbReference>
<dbReference type="EMBL" id="MU004338">
    <property type="protein sequence ID" value="KAF2656251.1"/>
    <property type="molecule type" value="Genomic_DNA"/>
</dbReference>
<feature type="compositionally biased region" description="Basic and acidic residues" evidence="6">
    <location>
        <begin position="68"/>
        <end position="78"/>
    </location>
</feature>
<evidence type="ECO:0000313" key="8">
    <source>
        <dbReference type="EMBL" id="KAF2656251.1"/>
    </source>
</evidence>
<feature type="domain" description="Xylanolytic transcriptional activator regulatory" evidence="7">
    <location>
        <begin position="241"/>
        <end position="314"/>
    </location>
</feature>
<evidence type="ECO:0000256" key="3">
    <source>
        <dbReference type="ARBA" id="ARBA00023125"/>
    </source>
</evidence>
<evidence type="ECO:0000256" key="4">
    <source>
        <dbReference type="ARBA" id="ARBA00023163"/>
    </source>
</evidence>
<keyword evidence="3" id="KW-0238">DNA-binding</keyword>
<evidence type="ECO:0000256" key="6">
    <source>
        <dbReference type="SAM" id="MobiDB-lite"/>
    </source>
</evidence>
<proteinExistence type="predicted"/>
<accession>A0A6A6TAI4</accession>
<sequence>MSLSKDAILSLRKRALQAPSLIEDRWKNTVIGDLDHIHSALQEVLGRLSLPPLPPLQTSSADNLATSPHDDVPDREEPGPSCDNSPRVSPRDDALPHVPIESLYQITRLRALRSDDTADEHQPPPTRASNHAINDFISNGLISLEDAERLVTLYLNRIDHFMYMIGGSKYRDLDTLRRSSPVLTACICTVAALHDPMSNHLYGVCSREFRRLMAASMFDRRIDKDHMRAMCIGSYWLHDISWTLSGYAIRRATEVNLSSNFHRVIADNNEEAMDCLRIWYILYICDHHLSILYGRPSIVREDASISGWEELLKTPVFTESDKRLVSQMALLIIMSNVRELFGPDTGEPIPRAFGQQLTNFSRQIDSWMGYWTTELLKLHQFIGEFPTKGVILHHHLAKLHLHSHVFRGLKGSPVPPYFQESAVAAVSAATSIIEMLLTDHDVREGLVGIPHYIHSMIAFACVFLLKVAAQHSGQFIEDVMVFDMTTKVVQQFRSTAVGKYHLVHLMADGLEKMATTKITSPTALQHAPLPNGVGHAGMHYVNDPNTSMSHMTHGNSMYTGGLMGNGFDEDLNLSTTPFLHFDSGNYDFNFSGLGFNI</sequence>
<evidence type="ECO:0000256" key="5">
    <source>
        <dbReference type="ARBA" id="ARBA00023242"/>
    </source>
</evidence>
<evidence type="ECO:0000256" key="2">
    <source>
        <dbReference type="ARBA" id="ARBA00023015"/>
    </source>
</evidence>
<feature type="compositionally biased region" description="Polar residues" evidence="6">
    <location>
        <begin position="57"/>
        <end position="66"/>
    </location>
</feature>
<dbReference type="GO" id="GO:0008270">
    <property type="term" value="F:zinc ion binding"/>
    <property type="evidence" value="ECO:0007669"/>
    <property type="project" value="InterPro"/>
</dbReference>
<dbReference type="GO" id="GO:0000976">
    <property type="term" value="F:transcription cis-regulatory region binding"/>
    <property type="evidence" value="ECO:0007669"/>
    <property type="project" value="TreeGrafter"/>
</dbReference>
<dbReference type="GO" id="GO:0006351">
    <property type="term" value="P:DNA-templated transcription"/>
    <property type="evidence" value="ECO:0007669"/>
    <property type="project" value="InterPro"/>
</dbReference>
<dbReference type="InterPro" id="IPR007219">
    <property type="entry name" value="XnlR_reg_dom"/>
</dbReference>
<keyword evidence="9" id="KW-1185">Reference proteome</keyword>
<dbReference type="Proteomes" id="UP000799324">
    <property type="component" value="Unassembled WGS sequence"/>
</dbReference>
<dbReference type="GO" id="GO:0005634">
    <property type="term" value="C:nucleus"/>
    <property type="evidence" value="ECO:0007669"/>
    <property type="project" value="UniProtKB-SubCell"/>
</dbReference>
<organism evidence="8 9">
    <name type="scientific">Lophiostoma macrostomum CBS 122681</name>
    <dbReference type="NCBI Taxonomy" id="1314788"/>
    <lineage>
        <taxon>Eukaryota</taxon>
        <taxon>Fungi</taxon>
        <taxon>Dikarya</taxon>
        <taxon>Ascomycota</taxon>
        <taxon>Pezizomycotina</taxon>
        <taxon>Dothideomycetes</taxon>
        <taxon>Pleosporomycetidae</taxon>
        <taxon>Pleosporales</taxon>
        <taxon>Lophiostomataceae</taxon>
        <taxon>Lophiostoma</taxon>
    </lineage>
</organism>
<dbReference type="CDD" id="cd12148">
    <property type="entry name" value="fungal_TF_MHR"/>
    <property type="match status" value="1"/>
</dbReference>
<name>A0A6A6TAI4_9PLEO</name>
<keyword evidence="5" id="KW-0539">Nucleus</keyword>
<protein>
    <recommendedName>
        <fullName evidence="7">Xylanolytic transcriptional activator regulatory domain-containing protein</fullName>
    </recommendedName>
</protein>
<gene>
    <name evidence="8" type="ORF">K491DRAFT_715475</name>
</gene>
<dbReference type="GO" id="GO:0000981">
    <property type="term" value="F:DNA-binding transcription factor activity, RNA polymerase II-specific"/>
    <property type="evidence" value="ECO:0007669"/>
    <property type="project" value="TreeGrafter"/>
</dbReference>
<comment type="subcellular location">
    <subcellularLocation>
        <location evidence="1">Nucleus</location>
    </subcellularLocation>
</comment>
<dbReference type="OrthoDB" id="1925334at2759"/>
<dbReference type="InterPro" id="IPR051089">
    <property type="entry name" value="prtT"/>
</dbReference>
<evidence type="ECO:0000313" key="9">
    <source>
        <dbReference type="Proteomes" id="UP000799324"/>
    </source>
</evidence>
<keyword evidence="2" id="KW-0805">Transcription regulation</keyword>
<feature type="region of interest" description="Disordered" evidence="6">
    <location>
        <begin position="52"/>
        <end position="94"/>
    </location>
</feature>
<dbReference type="PANTHER" id="PTHR31845:SF17">
    <property type="entry name" value="ZN(II)2CYS6 TRANSCRIPTION FACTOR (EUROFUNG)"/>
    <property type="match status" value="1"/>
</dbReference>